<accession>A0A4R8DHZ8</accession>
<dbReference type="AlphaFoldDB" id="A0A4R8DHZ8"/>
<dbReference type="Proteomes" id="UP000294498">
    <property type="component" value="Unassembled WGS sequence"/>
</dbReference>
<name>A0A4R8DHZ8_9BACT</name>
<evidence type="ECO:0000313" key="3">
    <source>
        <dbReference type="Proteomes" id="UP000294498"/>
    </source>
</evidence>
<organism evidence="2 3">
    <name type="scientific">Dinghuibacter silviterrae</name>
    <dbReference type="NCBI Taxonomy" id="1539049"/>
    <lineage>
        <taxon>Bacteria</taxon>
        <taxon>Pseudomonadati</taxon>
        <taxon>Bacteroidota</taxon>
        <taxon>Chitinophagia</taxon>
        <taxon>Chitinophagales</taxon>
        <taxon>Chitinophagaceae</taxon>
        <taxon>Dinghuibacter</taxon>
    </lineage>
</organism>
<gene>
    <name evidence="2" type="ORF">EDB95_5007</name>
</gene>
<reference evidence="2 3" key="1">
    <citation type="submission" date="2019-03" db="EMBL/GenBank/DDBJ databases">
        <title>Genomic Encyclopedia of Type Strains, Phase IV (KMG-IV): sequencing the most valuable type-strain genomes for metagenomic binning, comparative biology and taxonomic classification.</title>
        <authorList>
            <person name="Goeker M."/>
        </authorList>
    </citation>
    <scope>NUCLEOTIDE SEQUENCE [LARGE SCALE GENOMIC DNA]</scope>
    <source>
        <strain evidence="2 3">DSM 100059</strain>
    </source>
</reference>
<keyword evidence="1" id="KW-0812">Transmembrane</keyword>
<dbReference type="EMBL" id="SODV01000002">
    <property type="protein sequence ID" value="TDW97165.1"/>
    <property type="molecule type" value="Genomic_DNA"/>
</dbReference>
<feature type="transmembrane region" description="Helical" evidence="1">
    <location>
        <begin position="6"/>
        <end position="24"/>
    </location>
</feature>
<keyword evidence="3" id="KW-1185">Reference proteome</keyword>
<keyword evidence="1" id="KW-1133">Transmembrane helix</keyword>
<protein>
    <recommendedName>
        <fullName evidence="4">Lipocalin-like protein</fullName>
    </recommendedName>
</protein>
<sequence length="135" mass="15334">MKTFVTYNILLAAFCVLMIFQYGCKNRFESAALGKFKPFTHKLAGDSTAYCDNSDVGLLLAPDMSFTLRNGRTVYSGKWKAYDDGDHTWIVFSMKNGNISQDYISGVHSEYVEIINPVDFGLQNVSVLVFKRYER</sequence>
<comment type="caution">
    <text evidence="2">The sequence shown here is derived from an EMBL/GenBank/DDBJ whole genome shotgun (WGS) entry which is preliminary data.</text>
</comment>
<dbReference type="RefSeq" id="WP_133998897.1">
    <property type="nucleotide sequence ID" value="NZ_SODV01000002.1"/>
</dbReference>
<evidence type="ECO:0000256" key="1">
    <source>
        <dbReference type="SAM" id="Phobius"/>
    </source>
</evidence>
<proteinExistence type="predicted"/>
<keyword evidence="1" id="KW-0472">Membrane</keyword>
<evidence type="ECO:0008006" key="4">
    <source>
        <dbReference type="Google" id="ProtNLM"/>
    </source>
</evidence>
<evidence type="ECO:0000313" key="2">
    <source>
        <dbReference type="EMBL" id="TDW97165.1"/>
    </source>
</evidence>